<evidence type="ECO:0000256" key="6">
    <source>
        <dbReference type="ARBA" id="ARBA00022723"/>
    </source>
</evidence>
<keyword evidence="8 9" id="KW-0460">Magnesium</keyword>
<dbReference type="PROSITE" id="PS00629">
    <property type="entry name" value="IMP_1"/>
    <property type="match status" value="1"/>
</dbReference>
<reference evidence="11" key="1">
    <citation type="submission" date="2020-09" db="EMBL/GenBank/DDBJ databases">
        <title>A novel bacterium of genus Mangrovicoccus, isolated from South China Sea.</title>
        <authorList>
            <person name="Huang H."/>
            <person name="Mo K."/>
            <person name="Hu Y."/>
        </authorList>
    </citation>
    <scope>NUCLEOTIDE SEQUENCE</scope>
    <source>
        <strain evidence="11">HB182678</strain>
    </source>
</reference>
<dbReference type="EMBL" id="JACVXA010000007">
    <property type="protein sequence ID" value="MBE3637324.1"/>
    <property type="molecule type" value="Genomic_DNA"/>
</dbReference>
<comment type="caution">
    <text evidence="11">The sequence shown here is derived from an EMBL/GenBank/DDBJ whole genome shotgun (WGS) entry which is preliminary data.</text>
</comment>
<keyword evidence="6 9" id="KW-0479">Metal-binding</keyword>
<gene>
    <name evidence="11" type="ORF">ICN82_03795</name>
</gene>
<dbReference type="InterPro" id="IPR033942">
    <property type="entry name" value="IMPase"/>
</dbReference>
<evidence type="ECO:0000256" key="10">
    <source>
        <dbReference type="RuleBase" id="RU364068"/>
    </source>
</evidence>
<evidence type="ECO:0000313" key="12">
    <source>
        <dbReference type="Proteomes" id="UP000609121"/>
    </source>
</evidence>
<feature type="binding site" evidence="9">
    <location>
        <position position="212"/>
    </location>
    <ligand>
        <name>Mg(2+)</name>
        <dbReference type="ChEBI" id="CHEBI:18420"/>
        <label>1</label>
        <note>catalytic</note>
    </ligand>
</feature>
<comment type="cofactor">
    <cofactor evidence="2 9 10">
        <name>Mg(2+)</name>
        <dbReference type="ChEBI" id="CHEBI:18420"/>
    </cofactor>
</comment>
<evidence type="ECO:0000256" key="4">
    <source>
        <dbReference type="ARBA" id="ARBA00013106"/>
    </source>
</evidence>
<proteinExistence type="inferred from homology"/>
<feature type="binding site" evidence="9">
    <location>
        <position position="88"/>
    </location>
    <ligand>
        <name>Mg(2+)</name>
        <dbReference type="ChEBI" id="CHEBI:18420"/>
        <label>1</label>
        <note>catalytic</note>
    </ligand>
</feature>
<feature type="binding site" evidence="9">
    <location>
        <position position="89"/>
    </location>
    <ligand>
        <name>Mg(2+)</name>
        <dbReference type="ChEBI" id="CHEBI:18420"/>
        <label>1</label>
        <note>catalytic</note>
    </ligand>
</feature>
<keyword evidence="7 10" id="KW-0378">Hydrolase</keyword>
<comment type="similarity">
    <text evidence="3 10">Belongs to the inositol monophosphatase superfamily.</text>
</comment>
<protein>
    <recommendedName>
        <fullName evidence="5 10">Inositol-1-monophosphatase</fullName>
        <ecNumber evidence="4 10">3.1.3.25</ecNumber>
    </recommendedName>
</protein>
<dbReference type="PANTHER" id="PTHR20854">
    <property type="entry name" value="INOSITOL MONOPHOSPHATASE"/>
    <property type="match status" value="1"/>
</dbReference>
<dbReference type="PRINTS" id="PR01959">
    <property type="entry name" value="SBIMPHPHTASE"/>
</dbReference>
<evidence type="ECO:0000256" key="7">
    <source>
        <dbReference type="ARBA" id="ARBA00022801"/>
    </source>
</evidence>
<name>A0A8J6YW54_9RHOB</name>
<dbReference type="InterPro" id="IPR020583">
    <property type="entry name" value="Inositol_monoP_metal-BS"/>
</dbReference>
<dbReference type="SUPFAM" id="SSF56655">
    <property type="entry name" value="Carbohydrate phosphatase"/>
    <property type="match status" value="1"/>
</dbReference>
<evidence type="ECO:0000256" key="5">
    <source>
        <dbReference type="ARBA" id="ARBA00019784"/>
    </source>
</evidence>
<evidence type="ECO:0000256" key="1">
    <source>
        <dbReference type="ARBA" id="ARBA00001033"/>
    </source>
</evidence>
<feature type="binding site" evidence="9">
    <location>
        <position position="86"/>
    </location>
    <ligand>
        <name>Mg(2+)</name>
        <dbReference type="ChEBI" id="CHEBI:18420"/>
        <label>1</label>
        <note>catalytic</note>
    </ligand>
</feature>
<accession>A0A8J6YW54</accession>
<dbReference type="Gene3D" id="3.40.190.80">
    <property type="match status" value="1"/>
</dbReference>
<dbReference type="CDD" id="cd01639">
    <property type="entry name" value="IMPase"/>
    <property type="match status" value="1"/>
</dbReference>
<dbReference type="EC" id="3.1.3.25" evidence="4 10"/>
<evidence type="ECO:0000256" key="8">
    <source>
        <dbReference type="ARBA" id="ARBA00022842"/>
    </source>
</evidence>
<sequence length="273" mass="28835">MLSDRDLQTRRETAETMLRDAGREALAACLSRDFTVEAKGHQDFVTAIDRRTEDRLRAALARAFPQDAVLGEEGGGAPGPVTWILDPIDGTANFLRGFPYWCLSAGLVADGDPVMGVIYDPCRDELFSAHRGGGATLNGARMRVAETGGIDRATFGLGFSFRTPAQQHAAVIGEILQMGGTYRMPGAGALTLAHLAAGRLDGFWEASIHPWDVAAGLAILAEAGGIATPYGRQSGWRAPAPLLALTPAMAQALAGGLPRDAVWSVPLQQLQSG</sequence>
<dbReference type="PRINTS" id="PR00377">
    <property type="entry name" value="IMPHPHTASES"/>
</dbReference>
<dbReference type="GO" id="GO:0006020">
    <property type="term" value="P:inositol metabolic process"/>
    <property type="evidence" value="ECO:0007669"/>
    <property type="project" value="TreeGrafter"/>
</dbReference>
<dbReference type="GO" id="GO:0046854">
    <property type="term" value="P:phosphatidylinositol phosphate biosynthetic process"/>
    <property type="evidence" value="ECO:0007669"/>
    <property type="project" value="InterPro"/>
</dbReference>
<dbReference type="FunFam" id="3.30.540.10:FF:000003">
    <property type="entry name" value="Inositol-1-monophosphatase"/>
    <property type="match status" value="1"/>
</dbReference>
<comment type="catalytic activity">
    <reaction evidence="1 10">
        <text>a myo-inositol phosphate + H2O = myo-inositol + phosphate</text>
        <dbReference type="Rhea" id="RHEA:24056"/>
        <dbReference type="ChEBI" id="CHEBI:15377"/>
        <dbReference type="ChEBI" id="CHEBI:17268"/>
        <dbReference type="ChEBI" id="CHEBI:43474"/>
        <dbReference type="ChEBI" id="CHEBI:84139"/>
        <dbReference type="EC" id="3.1.3.25"/>
    </reaction>
</comment>
<feature type="binding site" evidence="9">
    <location>
        <position position="72"/>
    </location>
    <ligand>
        <name>Mg(2+)</name>
        <dbReference type="ChEBI" id="CHEBI:18420"/>
        <label>1</label>
        <note>catalytic</note>
    </ligand>
</feature>
<dbReference type="InterPro" id="IPR020550">
    <property type="entry name" value="Inositol_monophosphatase_CS"/>
</dbReference>
<evidence type="ECO:0000313" key="11">
    <source>
        <dbReference type="EMBL" id="MBE3637324.1"/>
    </source>
</evidence>
<dbReference type="PROSITE" id="PS00630">
    <property type="entry name" value="IMP_2"/>
    <property type="match status" value="1"/>
</dbReference>
<dbReference type="InterPro" id="IPR022337">
    <property type="entry name" value="Inositol_monophosphatase_SuhB"/>
</dbReference>
<evidence type="ECO:0000256" key="2">
    <source>
        <dbReference type="ARBA" id="ARBA00001946"/>
    </source>
</evidence>
<dbReference type="GO" id="GO:0007165">
    <property type="term" value="P:signal transduction"/>
    <property type="evidence" value="ECO:0007669"/>
    <property type="project" value="TreeGrafter"/>
</dbReference>
<evidence type="ECO:0000256" key="3">
    <source>
        <dbReference type="ARBA" id="ARBA00009759"/>
    </source>
</evidence>
<dbReference type="InterPro" id="IPR000760">
    <property type="entry name" value="Inositol_monophosphatase-like"/>
</dbReference>
<dbReference type="PANTHER" id="PTHR20854:SF4">
    <property type="entry name" value="INOSITOL-1-MONOPHOSPHATASE-RELATED"/>
    <property type="match status" value="1"/>
</dbReference>
<dbReference type="RefSeq" id="WP_193179776.1">
    <property type="nucleotide sequence ID" value="NZ_JACVXA010000007.1"/>
</dbReference>
<dbReference type="Pfam" id="PF00459">
    <property type="entry name" value="Inositol_P"/>
    <property type="match status" value="1"/>
</dbReference>
<keyword evidence="12" id="KW-1185">Reference proteome</keyword>
<dbReference type="AlphaFoldDB" id="A0A8J6YW54"/>
<evidence type="ECO:0000256" key="9">
    <source>
        <dbReference type="PIRSR" id="PIRSR600760-2"/>
    </source>
</evidence>
<dbReference type="Proteomes" id="UP000609121">
    <property type="component" value="Unassembled WGS sequence"/>
</dbReference>
<dbReference type="GO" id="GO:0046872">
    <property type="term" value="F:metal ion binding"/>
    <property type="evidence" value="ECO:0007669"/>
    <property type="project" value="UniProtKB-KW"/>
</dbReference>
<dbReference type="Gene3D" id="3.30.540.10">
    <property type="entry name" value="Fructose-1,6-Bisphosphatase, subunit A, domain 1"/>
    <property type="match status" value="1"/>
</dbReference>
<organism evidence="11 12">
    <name type="scientific">Mangrovicoccus algicola</name>
    <dbReference type="NCBI Taxonomy" id="2771008"/>
    <lineage>
        <taxon>Bacteria</taxon>
        <taxon>Pseudomonadati</taxon>
        <taxon>Pseudomonadota</taxon>
        <taxon>Alphaproteobacteria</taxon>
        <taxon>Rhodobacterales</taxon>
        <taxon>Paracoccaceae</taxon>
        <taxon>Mangrovicoccus</taxon>
    </lineage>
</organism>
<dbReference type="GO" id="GO:0008934">
    <property type="term" value="F:inositol monophosphate 1-phosphatase activity"/>
    <property type="evidence" value="ECO:0007669"/>
    <property type="project" value="InterPro"/>
</dbReference>